<organism evidence="3 4">
    <name type="scientific">Ascaris lumbricoides</name>
    <name type="common">Giant roundworm</name>
    <dbReference type="NCBI Taxonomy" id="6252"/>
    <lineage>
        <taxon>Eukaryota</taxon>
        <taxon>Metazoa</taxon>
        <taxon>Ecdysozoa</taxon>
        <taxon>Nematoda</taxon>
        <taxon>Chromadorea</taxon>
        <taxon>Rhabditida</taxon>
        <taxon>Spirurina</taxon>
        <taxon>Ascaridomorpha</taxon>
        <taxon>Ascaridoidea</taxon>
        <taxon>Ascarididae</taxon>
        <taxon>Ascaris</taxon>
    </lineage>
</organism>
<dbReference type="Proteomes" id="UP000036681">
    <property type="component" value="Unplaced"/>
</dbReference>
<feature type="region of interest" description="Disordered" evidence="1">
    <location>
        <begin position="1204"/>
        <end position="1267"/>
    </location>
</feature>
<evidence type="ECO:0000256" key="1">
    <source>
        <dbReference type="SAM" id="MobiDB-lite"/>
    </source>
</evidence>
<reference evidence="4" key="1">
    <citation type="submission" date="2016-05" db="UniProtKB">
        <authorList>
            <consortium name="WormBaseParasite"/>
        </authorList>
    </citation>
    <scope>IDENTIFICATION</scope>
</reference>
<keyword evidence="2" id="KW-0812">Transmembrane</keyword>
<feature type="compositionally biased region" description="Basic and acidic residues" evidence="1">
    <location>
        <begin position="1249"/>
        <end position="1261"/>
    </location>
</feature>
<evidence type="ECO:0000313" key="4">
    <source>
        <dbReference type="WBParaSite" id="ALUE_0000744501-mRNA-1"/>
    </source>
</evidence>
<protein>
    <submittedName>
        <fullName evidence="4">Sema domain-containing protein</fullName>
    </submittedName>
</protein>
<evidence type="ECO:0000256" key="2">
    <source>
        <dbReference type="SAM" id="Phobius"/>
    </source>
</evidence>
<keyword evidence="2" id="KW-0472">Membrane</keyword>
<proteinExistence type="predicted"/>
<keyword evidence="3" id="KW-1185">Reference proteome</keyword>
<evidence type="ECO:0000313" key="3">
    <source>
        <dbReference type="Proteomes" id="UP000036681"/>
    </source>
</evidence>
<feature type="compositionally biased region" description="Basic and acidic residues" evidence="1">
    <location>
        <begin position="1204"/>
        <end position="1214"/>
    </location>
</feature>
<dbReference type="WBParaSite" id="ALUE_0000744501-mRNA-1">
    <property type="protein sequence ID" value="ALUE_0000744501-mRNA-1"/>
    <property type="gene ID" value="ALUE_0000744501"/>
</dbReference>
<dbReference type="AlphaFoldDB" id="A0A0M3HWE2"/>
<feature type="transmembrane region" description="Helical" evidence="2">
    <location>
        <begin position="1146"/>
        <end position="1171"/>
    </location>
</feature>
<sequence length="1267" mass="142648">MLIPLLDGWEWTTKPFIGHKLRKTLPTYPDGLYHKPSKTIGWNSRSTDGTSLDANRDRGWILFAALFAARSAITRNVGNFAGPARSAITRNVGNFAGPGIRESEGRIAKYLRKSGVTWLPQYIFLANVNDEELQMLLFADDVLPVADDTKNLQCSLNELNKNAKKTGLSIDNGKTKWMKDALDSENIEHVENTLDCDRGPIGCLTSGLAVAMPVPFRAMLVLAFMAVDVSCQRKLPFCHPDEFGKSYPERNDTIVYGGRYDDGQIFFFEQQVMNQIHDKDIVENAMNTPLAGRIFTYVEPILIYAQGLTHLVVAVENITQVQIITLYHVKEFRRIIHADPDHLSFPYEQYKSSLVMLTQYVDETMLLRTFYAVSDSSPPNEPDIHVYSVEKMTGKVTAYRLMRNHTDLVLAYSKYAGYDPSAQSGNNNKSITGIAPLTSAGDLYGFFVMDHGRKNHWRCIAMSRYSYSMLAAYKKRAHLLDAMASYSKDPAGIRDAGEGDATALPMRSRVVVVRKGYVCGYVVTDAGETVRRILHMLEYTHSRFDEATMPEHMQEVFAFSANGIETVVLAITKKGFICTPLNFVHLDTSNKGTPPMIKINITSNIEAADYRAAEDSLYIYTDDGTYRLHNVSTNAGDLEKQRYRGIVGRFGLVYVFIAVETNMQLGYCWHLNFEAKSVPTVFMGACKHRNSEDATVKVKIKRGDYMLYFPPETISEATLEQYRYMKKYSFYGVKGCTLFIVQHPEDVSNFTASDSGCDLRKSIKTFMEQSILTIVQQDNSTRLSTFRTGAMFSLERISEPLLMNFEDSWFSDPIITAPNTFSSSFARANNYYFLTDPGANPDKCNLNYRRRQLTRERCSGIRSLKTVSLTNLKTHAVIMAGIRVKLVILSLPVLSLSNVQTISICGNPNDNYEVLFGDENGKVLKDLDLRAAVENNADDEMKGRRVVYYAFDNGKGENVVGKFSSHRAKYAFENEEKVRAGEAMAINGRLFTYKSISASKLINYDIFRDNGKSYVKNIVTQERQVSHYILLCSDMNAPKGIQFNIFRACILPKASQFASTRRTDSIFLGDEDVRFVAPYNGLFSRRPGIGQKSAADMDVDEKPFFDENQTMLKVAPYVPIEAYGEADLIRITEVINECPIFWKRRYGLALILKLLLVDLLLTILLLILVLVHRMYIIPKRRRSKIRRGIAKAVRRRKLRQRAKERLAKLAHPTEESSSEEAEELVTAAAGKGDVAESAAGGGGEPMEAADDRRPAVDNDAHGHRKNA</sequence>
<keyword evidence="2" id="KW-1133">Transmembrane helix</keyword>
<accession>A0A0M3HWE2</accession>
<name>A0A0M3HWE2_ASCLU</name>